<feature type="compositionally biased region" description="Low complexity" evidence="1">
    <location>
        <begin position="64"/>
        <end position="80"/>
    </location>
</feature>
<dbReference type="Proteomes" id="UP000317303">
    <property type="component" value="Unassembled WGS sequence"/>
</dbReference>
<feature type="compositionally biased region" description="Gly residues" evidence="1">
    <location>
        <begin position="205"/>
        <end position="216"/>
    </location>
</feature>
<dbReference type="Pfam" id="PF12229">
    <property type="entry name" value="PG_binding_4"/>
    <property type="match status" value="2"/>
</dbReference>
<evidence type="ECO:0000256" key="2">
    <source>
        <dbReference type="SAM" id="Phobius"/>
    </source>
</evidence>
<proteinExistence type="predicted"/>
<name>A0A660CGA4_9PSEU</name>
<protein>
    <submittedName>
        <fullName evidence="4">Vancomycin resistance protein YoaR</fullName>
    </submittedName>
</protein>
<keyword evidence="5" id="KW-1185">Reference proteome</keyword>
<feature type="domain" description="YoaR-like putative peptidoglycan binding" evidence="3">
    <location>
        <begin position="310"/>
        <end position="411"/>
    </location>
</feature>
<sequence length="793" mass="83400">MPQEPRWPEPSESQPDEWPESHTEQTDILPAVPPSTGDSAGDTGNTPGDSTPAEDAAETTQHIPEATGAAATGPAESGESTTARSADTPEPATTGETAPTEHTAPTAGSAAAPSDAESTQQIAWPETDTETTQYLAAGSAPAGENAAGQSDPGQSGPGDPSANETTQYIPPVPTDDSPAPHYLTAALPAQGATAYAAPTSHSGHGAHGTAGDGSGADGTPDGPDDSDGGRRLGRARKPLLVAAAVVGVLAVAYVVDIFVTSGDVPRGTVVAGVEVGGMSRSAAEDTLRSELEPRMTQPVQYRAGDVDGEFDPNEAGLRLNWSETLDEAGDQPLNPFTRISSFFTDREVDPVTDTERNQLGNALVAMQETTDHEPVEGGIEFEGATPKPVDPKDGQKLNVEKAEDIIVRSWADGRRLALPVDKTPVSISKDDVQAMLKDVAEPAVSAPVVVRGEGADGTLEPEDIAAGLSFEPKDGKLTPRIDRKKMAAGVQDDLADTVKKGRDAEIVFEGGAPKVEPSEDGKRIKWKETFEPLMDVLKKTDEREIKAQYEKEPAEVTTEDAENLGIKEVIGEFSTGDFAADSGVNIRRVAEEVNGAIIKPGDTFSLNQHTGPRTAAQGYVEAGIIEDGAPGKAVGGGISQFATTLYNAAYFAGMTDAGHQEHSYYISRYPEGREATVYQTADGASVIDLAFTNDLPKGVAIQTEWTPSSITIKLWGTKKYDVQSRTGERTNIVKPETKRGPAGDECSPSEGAPGFTVTDTRVLRDVDSGAVNEETRTVRYNPQPKIVCGGRDR</sequence>
<feature type="domain" description="YoaR-like putative peptidoglycan binding" evidence="3">
    <location>
        <begin position="469"/>
        <end position="545"/>
    </location>
</feature>
<dbReference type="Pfam" id="PF04294">
    <property type="entry name" value="VanW"/>
    <property type="match status" value="1"/>
</dbReference>
<dbReference type="PANTHER" id="PTHR35788:SF1">
    <property type="entry name" value="EXPORTED PROTEIN"/>
    <property type="match status" value="1"/>
</dbReference>
<feature type="region of interest" description="Disordered" evidence="1">
    <location>
        <begin position="1"/>
        <end position="231"/>
    </location>
</feature>
<dbReference type="InterPro" id="IPR007391">
    <property type="entry name" value="Vancomycin_resist_VanW"/>
</dbReference>
<accession>A0A660CGA4</accession>
<keyword evidence="2" id="KW-0472">Membrane</keyword>
<reference evidence="4 5" key="1">
    <citation type="submission" date="2019-07" db="EMBL/GenBank/DDBJ databases">
        <title>R&amp;d 2014.</title>
        <authorList>
            <person name="Klenk H.-P."/>
        </authorList>
    </citation>
    <scope>NUCLEOTIDE SEQUENCE [LARGE SCALE GENOMIC DNA]</scope>
    <source>
        <strain evidence="4 5">DSM 43194</strain>
    </source>
</reference>
<dbReference type="InterPro" id="IPR022029">
    <property type="entry name" value="YoaR-like_PG-bd"/>
</dbReference>
<feature type="transmembrane region" description="Helical" evidence="2">
    <location>
        <begin position="239"/>
        <end position="259"/>
    </location>
</feature>
<keyword evidence="2" id="KW-0812">Transmembrane</keyword>
<keyword evidence="2" id="KW-1133">Transmembrane helix</keyword>
<evidence type="ECO:0000259" key="3">
    <source>
        <dbReference type="Pfam" id="PF12229"/>
    </source>
</evidence>
<comment type="caution">
    <text evidence="4">The sequence shown here is derived from an EMBL/GenBank/DDBJ whole genome shotgun (WGS) entry which is preliminary data.</text>
</comment>
<feature type="compositionally biased region" description="Low complexity" evidence="1">
    <location>
        <begin position="136"/>
        <end position="148"/>
    </location>
</feature>
<dbReference type="EMBL" id="VLJV01000001">
    <property type="protein sequence ID" value="TWH20031.1"/>
    <property type="molecule type" value="Genomic_DNA"/>
</dbReference>
<evidence type="ECO:0000313" key="4">
    <source>
        <dbReference type="EMBL" id="TWH20031.1"/>
    </source>
</evidence>
<dbReference type="PANTHER" id="PTHR35788">
    <property type="entry name" value="EXPORTED PROTEIN-RELATED"/>
    <property type="match status" value="1"/>
</dbReference>
<dbReference type="InterPro" id="IPR052913">
    <property type="entry name" value="Glycopeptide_resist_protein"/>
</dbReference>
<dbReference type="AlphaFoldDB" id="A0A660CGA4"/>
<feature type="compositionally biased region" description="Polar residues" evidence="1">
    <location>
        <begin position="36"/>
        <end position="49"/>
    </location>
</feature>
<gene>
    <name evidence="4" type="ORF">JD82_01871</name>
</gene>
<feature type="compositionally biased region" description="Low complexity" evidence="1">
    <location>
        <begin position="88"/>
        <end position="116"/>
    </location>
</feature>
<organism evidence="4 5">
    <name type="scientific">Prauserella rugosa</name>
    <dbReference type="NCBI Taxonomy" id="43354"/>
    <lineage>
        <taxon>Bacteria</taxon>
        <taxon>Bacillati</taxon>
        <taxon>Actinomycetota</taxon>
        <taxon>Actinomycetes</taxon>
        <taxon>Pseudonocardiales</taxon>
        <taxon>Pseudonocardiaceae</taxon>
        <taxon>Prauserella</taxon>
    </lineage>
</organism>
<feature type="region of interest" description="Disordered" evidence="1">
    <location>
        <begin position="734"/>
        <end position="758"/>
    </location>
</feature>
<evidence type="ECO:0000313" key="5">
    <source>
        <dbReference type="Proteomes" id="UP000317303"/>
    </source>
</evidence>
<evidence type="ECO:0000256" key="1">
    <source>
        <dbReference type="SAM" id="MobiDB-lite"/>
    </source>
</evidence>